<dbReference type="AlphaFoldDB" id="A0A918U0L2"/>
<dbReference type="PANTHER" id="PTHR43737:SF1">
    <property type="entry name" value="DUF1501 DOMAIN-CONTAINING PROTEIN"/>
    <property type="match status" value="1"/>
</dbReference>
<dbReference type="EMBL" id="BMYJ01000012">
    <property type="protein sequence ID" value="GHC65008.1"/>
    <property type="molecule type" value="Genomic_DNA"/>
</dbReference>
<dbReference type="RefSeq" id="WP_189412931.1">
    <property type="nucleotide sequence ID" value="NZ_BMYJ01000012.1"/>
</dbReference>
<name>A0A918U0L2_9RHOB</name>
<evidence type="ECO:0008006" key="4">
    <source>
        <dbReference type="Google" id="ProtNLM"/>
    </source>
</evidence>
<dbReference type="Pfam" id="PF07394">
    <property type="entry name" value="DUF1501"/>
    <property type="match status" value="1"/>
</dbReference>
<protein>
    <recommendedName>
        <fullName evidence="4">DUF1501 domain-containing protein</fullName>
    </recommendedName>
</protein>
<gene>
    <name evidence="2" type="ORF">GCM10007315_31860</name>
</gene>
<keyword evidence="3" id="KW-1185">Reference proteome</keyword>
<dbReference type="InterPro" id="IPR010869">
    <property type="entry name" value="DUF1501"/>
</dbReference>
<evidence type="ECO:0000313" key="2">
    <source>
        <dbReference type="EMBL" id="GHC65008.1"/>
    </source>
</evidence>
<comment type="caution">
    <text evidence="2">The sequence shown here is derived from an EMBL/GenBank/DDBJ whole genome shotgun (WGS) entry which is preliminary data.</text>
</comment>
<keyword evidence="1" id="KW-0732">Signal</keyword>
<dbReference type="PANTHER" id="PTHR43737">
    <property type="entry name" value="BLL7424 PROTEIN"/>
    <property type="match status" value="1"/>
</dbReference>
<proteinExistence type="predicted"/>
<reference evidence="2" key="1">
    <citation type="journal article" date="2014" name="Int. J. Syst. Evol. Microbiol.">
        <title>Complete genome sequence of Corynebacterium casei LMG S-19264T (=DSM 44701T), isolated from a smear-ripened cheese.</title>
        <authorList>
            <consortium name="US DOE Joint Genome Institute (JGI-PGF)"/>
            <person name="Walter F."/>
            <person name="Albersmeier A."/>
            <person name="Kalinowski J."/>
            <person name="Ruckert C."/>
        </authorList>
    </citation>
    <scope>NUCLEOTIDE SEQUENCE</scope>
    <source>
        <strain evidence="2">KCTC 23310</strain>
    </source>
</reference>
<sequence length="398" mass="42466">MDRRAFLRQSLASVACSAAAHPLLTTVTLASGAAALGDKRLIVVILRGAMDGLDVVQPLGDPLFRDYRPNLGRKTGATDLDGYFGLHPLLGGLMPLWSKGELAFVHATSTPYRDKRSHFDGQDLLEAGTGSDLLLGQTQRDGWMNRMLQAIPGLTAETAYAFGNEAAPLLVGAAPVMNWSPELSLDLTPQSQLLLEHIYKGDPLFAASAAGALELSAEMAGMDLREGAGGGPLAGIDPLVDFAASRLAEETRIAAFSLGGWDTHRTQKTAIQRSLKQLEHLILRLREKLGPAVWGQSVLLTMTEFGRTARENGSKGTDHGTGGLMIAAGGAVNGGRVLGRWPGLDEAALYDRRDLMPTSDVRDWAAYAMRGLYGFDKGLLEKVVFPGLILGDDPGLIL</sequence>
<evidence type="ECO:0000313" key="3">
    <source>
        <dbReference type="Proteomes" id="UP000638981"/>
    </source>
</evidence>
<reference evidence="2" key="2">
    <citation type="submission" date="2020-09" db="EMBL/GenBank/DDBJ databases">
        <authorList>
            <person name="Sun Q."/>
            <person name="Kim S."/>
        </authorList>
    </citation>
    <scope>NUCLEOTIDE SEQUENCE</scope>
    <source>
        <strain evidence="2">KCTC 23310</strain>
    </source>
</reference>
<evidence type="ECO:0000256" key="1">
    <source>
        <dbReference type="SAM" id="SignalP"/>
    </source>
</evidence>
<accession>A0A918U0L2</accession>
<feature type="chain" id="PRO_5037823956" description="DUF1501 domain-containing protein" evidence="1">
    <location>
        <begin position="21"/>
        <end position="398"/>
    </location>
</feature>
<feature type="signal peptide" evidence="1">
    <location>
        <begin position="1"/>
        <end position="20"/>
    </location>
</feature>
<organism evidence="2 3">
    <name type="scientific">Neogemmobacter tilapiae</name>
    <dbReference type="NCBI Taxonomy" id="875041"/>
    <lineage>
        <taxon>Bacteria</taxon>
        <taxon>Pseudomonadati</taxon>
        <taxon>Pseudomonadota</taxon>
        <taxon>Alphaproteobacteria</taxon>
        <taxon>Rhodobacterales</taxon>
        <taxon>Paracoccaceae</taxon>
        <taxon>Neogemmobacter</taxon>
    </lineage>
</organism>
<dbReference type="Proteomes" id="UP000638981">
    <property type="component" value="Unassembled WGS sequence"/>
</dbReference>